<keyword evidence="3" id="KW-0472">Membrane</keyword>
<feature type="region of interest" description="Disordered" evidence="2">
    <location>
        <begin position="165"/>
        <end position="192"/>
    </location>
</feature>
<dbReference type="SMART" id="SM00671">
    <property type="entry name" value="SEL1"/>
    <property type="match status" value="11"/>
</dbReference>
<keyword evidence="3" id="KW-0812">Transmembrane</keyword>
<dbReference type="InterPro" id="IPR050767">
    <property type="entry name" value="Sel1_AlgK"/>
</dbReference>
<evidence type="ECO:0000256" key="3">
    <source>
        <dbReference type="SAM" id="Phobius"/>
    </source>
</evidence>
<sequence>MMWFGGAGGGKILAFPALLLLLLLVTVTVPRGLDATNVEKVPLKQTSGGGGGDQPEDQQPEEEAGTPPRAAPPTGERTDSVPTAGTNQRKAADGLIGGPGGEEDRKDDPEQHPWEKLDLDTIKLVQITDFSKEKDSKKIPAVLYDILEVQKRMIQNIVNEIEEIEQQQQQQQREKEEKGGNEAGDAAPTPPSAEAIEAQQIYERAIGVLNRTKVDRLLGHKLMVEAAGKGHPLARSHVAWAQLLGNPVPLDIESARRTFLALAEEGLPDAQMGLGFMYAAGIGFNVSQAKALLYYTLAAAGDNPWAQMALGYRYWAGVGAPNSCETALDYYRKVATRVASQVTFSGGAAVHRIRLLDEVDNAGPSSGILDNDLFDYYQLLADKGDIQAQVGLGQLHYQGGRGIPLDHQRALQYFSQAANAGNAVAMAFLGKIYLEGSDNIKADNETAFKYFKKAADLGNPVGQSGLGIMYLHGKGIRKDTLKALKYFAKAADQGWVDGQLQLGNMYYSGIGVQRDFKLAIKYFSLASQSGHVLAFYNLGHMHAIGLGMIRSCPTAVELFKNVAERGKWADRLMSGYQDYRSYRFEESFMQYALLSEMGYEVAQSNAGFLLDREEVNLFKDRSEELVRALQYWGRAAAQGYSAAQVKLGDYHYYGMGTLIDYEMAASHYRMASEQQNNAQAMFNLGYMHEQGLGMKKDIHLAKRCYDLAADSSVDAKVPVTLALIKLQLLFKLESLKETPLKIIFNLDENIASNWDLYLITAITILFGAVLYFRRPVPRPSPPPAQTPTGSTNQAAATSSPAPTATPPSTPAAGESEARASSARTAAESRANRQQQPADSTLNEAVE</sequence>
<feature type="compositionally biased region" description="Basic and acidic residues" evidence="2">
    <location>
        <begin position="102"/>
        <end position="117"/>
    </location>
</feature>
<reference evidence="5" key="2">
    <citation type="submission" date="2020-05" db="UniProtKB">
        <authorList>
            <consortium name="EnsemblMetazoa"/>
        </authorList>
    </citation>
    <scope>IDENTIFICATION</scope>
    <source>
        <strain evidence="5">Epiroticus2</strain>
    </source>
</reference>
<feature type="region of interest" description="Disordered" evidence="2">
    <location>
        <begin position="779"/>
        <end position="846"/>
    </location>
</feature>
<evidence type="ECO:0000256" key="1">
    <source>
        <dbReference type="ARBA" id="ARBA00038101"/>
    </source>
</evidence>
<dbReference type="InterPro" id="IPR006597">
    <property type="entry name" value="Sel1-like"/>
</dbReference>
<dbReference type="VEuPathDB" id="VectorBase:AEPI010126"/>
<dbReference type="STRING" id="199890.A0A182PT40"/>
<evidence type="ECO:0000256" key="2">
    <source>
        <dbReference type="SAM" id="MobiDB-lite"/>
    </source>
</evidence>
<evidence type="ECO:0000313" key="6">
    <source>
        <dbReference type="Proteomes" id="UP000075885"/>
    </source>
</evidence>
<feature type="compositionally biased region" description="Low complexity" evidence="2">
    <location>
        <begin position="810"/>
        <end position="828"/>
    </location>
</feature>
<evidence type="ECO:0000256" key="4">
    <source>
        <dbReference type="SAM" id="SignalP"/>
    </source>
</evidence>
<keyword evidence="3" id="KW-1133">Transmembrane helix</keyword>
<accession>A0A182PT40</accession>
<reference evidence="6" key="1">
    <citation type="submission" date="2013-03" db="EMBL/GenBank/DDBJ databases">
        <title>The Genome Sequence of Anopheles epiroticus epiroticus2.</title>
        <authorList>
            <consortium name="The Broad Institute Genomics Platform"/>
            <person name="Neafsey D.E."/>
            <person name="Howell P."/>
            <person name="Walker B."/>
            <person name="Young S.K."/>
            <person name="Zeng Q."/>
            <person name="Gargeya S."/>
            <person name="Fitzgerald M."/>
            <person name="Haas B."/>
            <person name="Abouelleil A."/>
            <person name="Allen A.W."/>
            <person name="Alvarado L."/>
            <person name="Arachchi H.M."/>
            <person name="Berlin A.M."/>
            <person name="Chapman S.B."/>
            <person name="Gainer-Dewar J."/>
            <person name="Goldberg J."/>
            <person name="Griggs A."/>
            <person name="Gujja S."/>
            <person name="Hansen M."/>
            <person name="Howarth C."/>
            <person name="Imamovic A."/>
            <person name="Ireland A."/>
            <person name="Larimer J."/>
            <person name="McCowan C."/>
            <person name="Murphy C."/>
            <person name="Pearson M."/>
            <person name="Poon T.W."/>
            <person name="Priest M."/>
            <person name="Roberts A."/>
            <person name="Saif S."/>
            <person name="Shea T."/>
            <person name="Sisk P."/>
            <person name="Sykes S."/>
            <person name="Wortman J."/>
            <person name="Nusbaum C."/>
            <person name="Birren B."/>
        </authorList>
    </citation>
    <scope>NUCLEOTIDE SEQUENCE [LARGE SCALE GENOMIC DNA]</scope>
    <source>
        <strain evidence="6">Epiroticus2</strain>
    </source>
</reference>
<keyword evidence="6" id="KW-1185">Reference proteome</keyword>
<protein>
    <submittedName>
        <fullName evidence="5">Uncharacterized protein</fullName>
    </submittedName>
</protein>
<dbReference type="EnsemblMetazoa" id="AEPI010126-RA">
    <property type="protein sequence ID" value="AEPI010126-PA"/>
    <property type="gene ID" value="AEPI010126"/>
</dbReference>
<proteinExistence type="inferred from homology"/>
<feature type="compositionally biased region" description="Low complexity" evidence="2">
    <location>
        <begin position="65"/>
        <end position="75"/>
    </location>
</feature>
<feature type="region of interest" description="Disordered" evidence="2">
    <location>
        <begin position="40"/>
        <end position="117"/>
    </location>
</feature>
<feature type="chain" id="PRO_5008131771" evidence="4">
    <location>
        <begin position="36"/>
        <end position="846"/>
    </location>
</feature>
<comment type="similarity">
    <text evidence="1">Belongs to the sel-1 family.</text>
</comment>
<dbReference type="PANTHER" id="PTHR11102:SF147">
    <property type="entry name" value="SEL1L ADAPTOR SUBUNIT OF ERAD E3 UBIQUITIN LIGASE"/>
    <property type="match status" value="1"/>
</dbReference>
<dbReference type="SUPFAM" id="SSF81901">
    <property type="entry name" value="HCP-like"/>
    <property type="match status" value="3"/>
</dbReference>
<feature type="compositionally biased region" description="Polar residues" evidence="2">
    <location>
        <begin position="831"/>
        <end position="846"/>
    </location>
</feature>
<dbReference type="GO" id="GO:0005789">
    <property type="term" value="C:endoplasmic reticulum membrane"/>
    <property type="evidence" value="ECO:0007669"/>
    <property type="project" value="TreeGrafter"/>
</dbReference>
<feature type="compositionally biased region" description="Polar residues" evidence="2">
    <location>
        <begin position="80"/>
        <end position="89"/>
    </location>
</feature>
<dbReference type="Proteomes" id="UP000075885">
    <property type="component" value="Unassembled WGS sequence"/>
</dbReference>
<dbReference type="InterPro" id="IPR011990">
    <property type="entry name" value="TPR-like_helical_dom_sf"/>
</dbReference>
<evidence type="ECO:0000313" key="5">
    <source>
        <dbReference type="EnsemblMetazoa" id="AEPI010126-PA"/>
    </source>
</evidence>
<dbReference type="Pfam" id="PF08238">
    <property type="entry name" value="Sel1"/>
    <property type="match status" value="10"/>
</dbReference>
<organism evidence="5 6">
    <name type="scientific">Anopheles epiroticus</name>
    <dbReference type="NCBI Taxonomy" id="199890"/>
    <lineage>
        <taxon>Eukaryota</taxon>
        <taxon>Metazoa</taxon>
        <taxon>Ecdysozoa</taxon>
        <taxon>Arthropoda</taxon>
        <taxon>Hexapoda</taxon>
        <taxon>Insecta</taxon>
        <taxon>Pterygota</taxon>
        <taxon>Neoptera</taxon>
        <taxon>Endopterygota</taxon>
        <taxon>Diptera</taxon>
        <taxon>Nematocera</taxon>
        <taxon>Culicoidea</taxon>
        <taxon>Culicidae</taxon>
        <taxon>Anophelinae</taxon>
        <taxon>Anopheles</taxon>
    </lineage>
</organism>
<dbReference type="GO" id="GO:0036503">
    <property type="term" value="P:ERAD pathway"/>
    <property type="evidence" value="ECO:0007669"/>
    <property type="project" value="TreeGrafter"/>
</dbReference>
<feature type="compositionally biased region" description="Acidic residues" evidence="2">
    <location>
        <begin position="54"/>
        <end position="64"/>
    </location>
</feature>
<feature type="signal peptide" evidence="4">
    <location>
        <begin position="1"/>
        <end position="35"/>
    </location>
</feature>
<dbReference type="AlphaFoldDB" id="A0A182PT40"/>
<keyword evidence="4" id="KW-0732">Signal</keyword>
<dbReference type="PANTHER" id="PTHR11102">
    <property type="entry name" value="SEL-1-LIKE PROTEIN"/>
    <property type="match status" value="1"/>
</dbReference>
<feature type="transmembrane region" description="Helical" evidence="3">
    <location>
        <begin position="754"/>
        <end position="772"/>
    </location>
</feature>
<name>A0A182PT40_9DIPT</name>
<dbReference type="Gene3D" id="1.25.40.10">
    <property type="entry name" value="Tetratricopeptide repeat domain"/>
    <property type="match status" value="2"/>
</dbReference>